<evidence type="ECO:0000313" key="1">
    <source>
        <dbReference type="EMBL" id="KAJ4440156.1"/>
    </source>
</evidence>
<reference evidence="1 2" key="1">
    <citation type="journal article" date="2022" name="Allergy">
        <title>Genome assembly and annotation of Periplaneta americana reveal a comprehensive cockroach allergen profile.</title>
        <authorList>
            <person name="Wang L."/>
            <person name="Xiong Q."/>
            <person name="Saelim N."/>
            <person name="Wang L."/>
            <person name="Nong W."/>
            <person name="Wan A.T."/>
            <person name="Shi M."/>
            <person name="Liu X."/>
            <person name="Cao Q."/>
            <person name="Hui J.H.L."/>
            <person name="Sookrung N."/>
            <person name="Leung T.F."/>
            <person name="Tungtrongchitr A."/>
            <person name="Tsui S.K.W."/>
        </authorList>
    </citation>
    <scope>NUCLEOTIDE SEQUENCE [LARGE SCALE GENOMIC DNA]</scope>
    <source>
        <strain evidence="1">PWHHKU_190912</strain>
    </source>
</reference>
<gene>
    <name evidence="1" type="ORF">ANN_08294</name>
</gene>
<protein>
    <submittedName>
        <fullName evidence="1">Uncharacterized protein</fullName>
    </submittedName>
</protein>
<proteinExistence type="predicted"/>
<evidence type="ECO:0000313" key="2">
    <source>
        <dbReference type="Proteomes" id="UP001148838"/>
    </source>
</evidence>
<comment type="caution">
    <text evidence="1">The sequence shown here is derived from an EMBL/GenBank/DDBJ whole genome shotgun (WGS) entry which is preliminary data.</text>
</comment>
<sequence length="123" mass="14122">KPEEDATFHDNSYGYKVRVKREDAVIEVPVCSKAFVSVHGITKKRREVIQRTTYNGAWEESVVNSPGSLPQDASSHCREFILPEKTYKGPLPVSKEKYNDLQELIKFCGEEARGFYEKLPRKD</sequence>
<name>A0ABQ8T112_PERAM</name>
<dbReference type="EMBL" id="JAJSOF020000017">
    <property type="protein sequence ID" value="KAJ4440156.1"/>
    <property type="molecule type" value="Genomic_DNA"/>
</dbReference>
<keyword evidence="2" id="KW-1185">Reference proteome</keyword>
<feature type="non-terminal residue" evidence="1">
    <location>
        <position position="1"/>
    </location>
</feature>
<accession>A0ABQ8T112</accession>
<dbReference type="Proteomes" id="UP001148838">
    <property type="component" value="Unassembled WGS sequence"/>
</dbReference>
<organism evidence="1 2">
    <name type="scientific">Periplaneta americana</name>
    <name type="common">American cockroach</name>
    <name type="synonym">Blatta americana</name>
    <dbReference type="NCBI Taxonomy" id="6978"/>
    <lineage>
        <taxon>Eukaryota</taxon>
        <taxon>Metazoa</taxon>
        <taxon>Ecdysozoa</taxon>
        <taxon>Arthropoda</taxon>
        <taxon>Hexapoda</taxon>
        <taxon>Insecta</taxon>
        <taxon>Pterygota</taxon>
        <taxon>Neoptera</taxon>
        <taxon>Polyneoptera</taxon>
        <taxon>Dictyoptera</taxon>
        <taxon>Blattodea</taxon>
        <taxon>Blattoidea</taxon>
        <taxon>Blattidae</taxon>
        <taxon>Blattinae</taxon>
        <taxon>Periplaneta</taxon>
    </lineage>
</organism>